<dbReference type="PROSITE" id="PS51808">
    <property type="entry name" value="CHCH"/>
    <property type="match status" value="1"/>
</dbReference>
<dbReference type="AlphaFoldDB" id="A0A6A3BM89"/>
<protein>
    <submittedName>
        <fullName evidence="1">Arabinogalactan protein 22</fullName>
    </submittedName>
</protein>
<dbReference type="Proteomes" id="UP000436088">
    <property type="component" value="Unassembled WGS sequence"/>
</dbReference>
<dbReference type="EMBL" id="VEPZ02000830">
    <property type="protein sequence ID" value="KAE8717177.1"/>
    <property type="molecule type" value="Genomic_DNA"/>
</dbReference>
<sequence>MEKASALPVCAEEALELLNCVTQYPFDQDKCLRLLHSLRDCVLKQKVKKFSLDNQDHHQHDTDSVTKKNG</sequence>
<gene>
    <name evidence="1" type="ORF">F3Y22_tig00110057pilonHSYRG00097</name>
</gene>
<accession>A0A6A3BM89</accession>
<evidence type="ECO:0000313" key="1">
    <source>
        <dbReference type="EMBL" id="KAE8717177.1"/>
    </source>
</evidence>
<proteinExistence type="predicted"/>
<dbReference type="SUPFAM" id="SSF47072">
    <property type="entry name" value="Cysteine alpha-hairpin motif"/>
    <property type="match status" value="1"/>
</dbReference>
<dbReference type="PANTHER" id="PTHR37750:SF1">
    <property type="entry name" value="COX19-LIKE CHCH FAMILY PROTEIN"/>
    <property type="match status" value="1"/>
</dbReference>
<dbReference type="Gene3D" id="1.10.287.1130">
    <property type="entry name" value="CytochromE C oxidase copper chaperone"/>
    <property type="match status" value="1"/>
</dbReference>
<reference evidence="1" key="1">
    <citation type="submission" date="2019-09" db="EMBL/GenBank/DDBJ databases">
        <title>Draft genome information of white flower Hibiscus syriacus.</title>
        <authorList>
            <person name="Kim Y.-M."/>
        </authorList>
    </citation>
    <scope>NUCLEOTIDE SEQUENCE [LARGE SCALE GENOMIC DNA]</scope>
    <source>
        <strain evidence="1">YM2019G1</strain>
    </source>
</reference>
<comment type="caution">
    <text evidence="1">The sequence shown here is derived from an EMBL/GenBank/DDBJ whole genome shotgun (WGS) entry which is preliminary data.</text>
</comment>
<organism evidence="1 2">
    <name type="scientific">Hibiscus syriacus</name>
    <name type="common">Rose of Sharon</name>
    <dbReference type="NCBI Taxonomy" id="106335"/>
    <lineage>
        <taxon>Eukaryota</taxon>
        <taxon>Viridiplantae</taxon>
        <taxon>Streptophyta</taxon>
        <taxon>Embryophyta</taxon>
        <taxon>Tracheophyta</taxon>
        <taxon>Spermatophyta</taxon>
        <taxon>Magnoliopsida</taxon>
        <taxon>eudicotyledons</taxon>
        <taxon>Gunneridae</taxon>
        <taxon>Pentapetalae</taxon>
        <taxon>rosids</taxon>
        <taxon>malvids</taxon>
        <taxon>Malvales</taxon>
        <taxon>Malvaceae</taxon>
        <taxon>Malvoideae</taxon>
        <taxon>Hibiscus</taxon>
    </lineage>
</organism>
<keyword evidence="2" id="KW-1185">Reference proteome</keyword>
<name>A0A6A3BM89_HIBSY</name>
<dbReference type="InterPro" id="IPR009069">
    <property type="entry name" value="Cys_alpha_HP_mot_SF"/>
</dbReference>
<evidence type="ECO:0000313" key="2">
    <source>
        <dbReference type="Proteomes" id="UP000436088"/>
    </source>
</evidence>
<dbReference type="PANTHER" id="PTHR37750">
    <property type="entry name" value="COX19-LIKE CHCH FAMILY PROTEIN"/>
    <property type="match status" value="1"/>
</dbReference>